<name>A0ABT3PVK4_9BACT</name>
<dbReference type="InterPro" id="IPR009297">
    <property type="entry name" value="DUF952"/>
</dbReference>
<dbReference type="Pfam" id="PF06108">
    <property type="entry name" value="DUF952"/>
    <property type="match status" value="1"/>
</dbReference>
<gene>
    <name evidence="1" type="ORF">LQ318_03175</name>
</gene>
<dbReference type="PANTHER" id="PTHR34129:SF1">
    <property type="entry name" value="DUF952 DOMAIN-CONTAINING PROTEIN"/>
    <property type="match status" value="1"/>
</dbReference>
<dbReference type="SUPFAM" id="SSF56399">
    <property type="entry name" value="ADP-ribosylation"/>
    <property type="match status" value="1"/>
</dbReference>
<proteinExistence type="predicted"/>
<sequence>MKRNKMRDDLIFHITTEENFNTFKKNKNYEPESLDEDGFIHCSSGHQVESTANKKFAGQDKLLLLVIDVTALNSTIKYEKDPESGKKYPHIYGPLDTNAIIDKIEVLAEDNGDFKIGFISKT</sequence>
<dbReference type="PANTHER" id="PTHR34129">
    <property type="entry name" value="BLR1139 PROTEIN"/>
    <property type="match status" value="1"/>
</dbReference>
<dbReference type="EMBL" id="JAJNDC010000001">
    <property type="protein sequence ID" value="MCW9711897.1"/>
    <property type="molecule type" value="Genomic_DNA"/>
</dbReference>
<comment type="caution">
    <text evidence="1">The sequence shown here is derived from an EMBL/GenBank/DDBJ whole genome shotgun (WGS) entry which is preliminary data.</text>
</comment>
<reference evidence="1 2" key="1">
    <citation type="submission" date="2021-11" db="EMBL/GenBank/DDBJ databases">
        <title>Aliifidinibius sp. nov., a new bacterium isolated from saline soil.</title>
        <authorList>
            <person name="Galisteo C."/>
            <person name="De La Haba R."/>
            <person name="Sanchez-Porro C."/>
            <person name="Ventosa A."/>
        </authorList>
    </citation>
    <scope>NUCLEOTIDE SEQUENCE [LARGE SCALE GENOMIC DNA]</scope>
    <source>
        <strain evidence="1 2">KACC 190600</strain>
    </source>
</reference>
<dbReference type="RefSeq" id="WP_265787453.1">
    <property type="nucleotide sequence ID" value="NZ_BAABRS010000001.1"/>
</dbReference>
<dbReference type="Proteomes" id="UP001207337">
    <property type="component" value="Unassembled WGS sequence"/>
</dbReference>
<accession>A0ABT3PVK4</accession>
<evidence type="ECO:0000313" key="2">
    <source>
        <dbReference type="Proteomes" id="UP001207337"/>
    </source>
</evidence>
<dbReference type="Gene3D" id="3.20.170.20">
    <property type="entry name" value="Protein of unknown function DUF952"/>
    <property type="match status" value="1"/>
</dbReference>
<evidence type="ECO:0000313" key="1">
    <source>
        <dbReference type="EMBL" id="MCW9711897.1"/>
    </source>
</evidence>
<keyword evidence="2" id="KW-1185">Reference proteome</keyword>
<protein>
    <submittedName>
        <fullName evidence="1">DUF952 domain-containing protein</fullName>
    </submittedName>
</protein>
<organism evidence="1 2">
    <name type="scientific">Fodinibius salicampi</name>
    <dbReference type="NCBI Taxonomy" id="1920655"/>
    <lineage>
        <taxon>Bacteria</taxon>
        <taxon>Pseudomonadati</taxon>
        <taxon>Balneolota</taxon>
        <taxon>Balneolia</taxon>
        <taxon>Balneolales</taxon>
        <taxon>Balneolaceae</taxon>
        <taxon>Fodinibius</taxon>
    </lineage>
</organism>